<sequence length="70" mass="7989">MMRLDNIESVQLGSERAGKGRTSGTIEMIQRKKADDISFEFSKRASSKIKQHTGRNELLLLARRSYKTSM</sequence>
<name>A0ABR0A771_9CRUS</name>
<keyword evidence="3" id="KW-1185">Reference proteome</keyword>
<protein>
    <submittedName>
        <fullName evidence="2">Uncharacterized protein</fullName>
    </submittedName>
</protein>
<evidence type="ECO:0000313" key="2">
    <source>
        <dbReference type="EMBL" id="KAK4020989.1"/>
    </source>
</evidence>
<dbReference type="Proteomes" id="UP001234178">
    <property type="component" value="Unassembled WGS sequence"/>
</dbReference>
<evidence type="ECO:0000313" key="3">
    <source>
        <dbReference type="Proteomes" id="UP001234178"/>
    </source>
</evidence>
<gene>
    <name evidence="2" type="ORF">OUZ56_002924</name>
</gene>
<reference evidence="2 3" key="1">
    <citation type="journal article" date="2023" name="Nucleic Acids Res.">
        <title>The hologenome of Daphnia magna reveals possible DNA methylation and microbiome-mediated evolution of the host genome.</title>
        <authorList>
            <person name="Chaturvedi A."/>
            <person name="Li X."/>
            <person name="Dhandapani V."/>
            <person name="Marshall H."/>
            <person name="Kissane S."/>
            <person name="Cuenca-Cambronero M."/>
            <person name="Asole G."/>
            <person name="Calvet F."/>
            <person name="Ruiz-Romero M."/>
            <person name="Marangio P."/>
            <person name="Guigo R."/>
            <person name="Rago D."/>
            <person name="Mirbahai L."/>
            <person name="Eastwood N."/>
            <person name="Colbourne J.K."/>
            <person name="Zhou J."/>
            <person name="Mallon E."/>
            <person name="Orsini L."/>
        </authorList>
    </citation>
    <scope>NUCLEOTIDE SEQUENCE [LARGE SCALE GENOMIC DNA]</scope>
    <source>
        <strain evidence="2">LRV0_1</strain>
    </source>
</reference>
<organism evidence="2 3">
    <name type="scientific">Daphnia magna</name>
    <dbReference type="NCBI Taxonomy" id="35525"/>
    <lineage>
        <taxon>Eukaryota</taxon>
        <taxon>Metazoa</taxon>
        <taxon>Ecdysozoa</taxon>
        <taxon>Arthropoda</taxon>
        <taxon>Crustacea</taxon>
        <taxon>Branchiopoda</taxon>
        <taxon>Diplostraca</taxon>
        <taxon>Cladocera</taxon>
        <taxon>Anomopoda</taxon>
        <taxon>Daphniidae</taxon>
        <taxon>Daphnia</taxon>
    </lineage>
</organism>
<evidence type="ECO:0000256" key="1">
    <source>
        <dbReference type="SAM" id="MobiDB-lite"/>
    </source>
</evidence>
<dbReference type="EMBL" id="JAOYFB010000036">
    <property type="protein sequence ID" value="KAK4020989.1"/>
    <property type="molecule type" value="Genomic_DNA"/>
</dbReference>
<accession>A0ABR0A771</accession>
<comment type="caution">
    <text evidence="2">The sequence shown here is derived from an EMBL/GenBank/DDBJ whole genome shotgun (WGS) entry which is preliminary data.</text>
</comment>
<feature type="region of interest" description="Disordered" evidence="1">
    <location>
        <begin position="1"/>
        <end position="25"/>
    </location>
</feature>
<proteinExistence type="predicted"/>